<reference evidence="3" key="1">
    <citation type="submission" date="2016-03" db="EMBL/GenBank/DDBJ databases">
        <title>Updated assembly of Pseudogymnoascus destructans, the fungus causing white-nose syndrome of bats.</title>
        <authorList>
            <person name="Palmer J.M."/>
            <person name="Drees K.P."/>
            <person name="Foster J.T."/>
            <person name="Lindner D.L."/>
        </authorList>
    </citation>
    <scope>NUCLEOTIDE SEQUENCE [LARGE SCALE GENOMIC DNA]</scope>
    <source>
        <strain evidence="3">20631-21</strain>
    </source>
</reference>
<organism evidence="3">
    <name type="scientific">Pseudogymnoascus destructans</name>
    <dbReference type="NCBI Taxonomy" id="655981"/>
    <lineage>
        <taxon>Eukaryota</taxon>
        <taxon>Fungi</taxon>
        <taxon>Dikarya</taxon>
        <taxon>Ascomycota</taxon>
        <taxon>Pezizomycotina</taxon>
        <taxon>Leotiomycetes</taxon>
        <taxon>Thelebolales</taxon>
        <taxon>Thelebolaceae</taxon>
        <taxon>Pseudogymnoascus</taxon>
    </lineage>
</organism>
<sequence>MAGPKVLVLGGTGPAGICLLRELLHRNHPVVVFARTPSKIPEDLASNPLLEIIQGTLTDLDGLSTAVSTSHTILSFLGPTTTSKFDPTIYSTFYTSLFSLMRQHSVRRIFAMGTLSIPQPKDKFSLLRLFLVFIVRLFANSAYRAILDIARAFEEAGQGVDWTVFRIAGIPGGSDEEAWRKDREEGEVFEGWIGEGGWSVMQKRGALARWLVDATEDGRERWIGKMPAVGKLKGSKTKAD</sequence>
<feature type="domain" description="NAD(P)-binding" evidence="2">
    <location>
        <begin position="10"/>
        <end position="180"/>
    </location>
</feature>
<dbReference type="PANTHER" id="PTHR43355">
    <property type="entry name" value="FLAVIN REDUCTASE (NADPH)"/>
    <property type="match status" value="1"/>
</dbReference>
<dbReference type="GeneID" id="36288698"/>
<comment type="similarity">
    <text evidence="1">Belongs to the avfA family.</text>
</comment>
<dbReference type="InterPro" id="IPR016040">
    <property type="entry name" value="NAD(P)-bd_dom"/>
</dbReference>
<dbReference type="Gene3D" id="3.40.50.720">
    <property type="entry name" value="NAD(P)-binding Rossmann-like Domain"/>
    <property type="match status" value="1"/>
</dbReference>
<dbReference type="OrthoDB" id="10254221at2759"/>
<dbReference type="RefSeq" id="XP_024323011.1">
    <property type="nucleotide sequence ID" value="XM_024469251.1"/>
</dbReference>
<dbReference type="InterPro" id="IPR036291">
    <property type="entry name" value="NAD(P)-bd_dom_sf"/>
</dbReference>
<protein>
    <recommendedName>
        <fullName evidence="2">NAD(P)-binding domain-containing protein</fullName>
    </recommendedName>
</protein>
<dbReference type="InterPro" id="IPR051606">
    <property type="entry name" value="Polyketide_Oxido-like"/>
</dbReference>
<proteinExistence type="inferred from homology"/>
<dbReference type="eggNOG" id="ENOG502QRBH">
    <property type="taxonomic scope" value="Eukaryota"/>
</dbReference>
<dbReference type="Proteomes" id="UP000077154">
    <property type="component" value="Unassembled WGS sequence"/>
</dbReference>
<dbReference type="AlphaFoldDB" id="A0A177A9F0"/>
<dbReference type="SUPFAM" id="SSF51735">
    <property type="entry name" value="NAD(P)-binding Rossmann-fold domains"/>
    <property type="match status" value="1"/>
</dbReference>
<dbReference type="Pfam" id="PF13460">
    <property type="entry name" value="NAD_binding_10"/>
    <property type="match status" value="1"/>
</dbReference>
<gene>
    <name evidence="3" type="ORF">VC83_05633</name>
</gene>
<evidence type="ECO:0000256" key="1">
    <source>
        <dbReference type="ARBA" id="ARBA00038376"/>
    </source>
</evidence>
<evidence type="ECO:0000313" key="3">
    <source>
        <dbReference type="EMBL" id="OAF57724.1"/>
    </source>
</evidence>
<accession>A0A177A9F0</accession>
<evidence type="ECO:0000259" key="2">
    <source>
        <dbReference type="Pfam" id="PF13460"/>
    </source>
</evidence>
<dbReference type="EMBL" id="KV441399">
    <property type="protein sequence ID" value="OAF57724.1"/>
    <property type="molecule type" value="Genomic_DNA"/>
</dbReference>
<name>A0A177A9F0_9PEZI</name>
<dbReference type="VEuPathDB" id="FungiDB:GMDG_01678"/>
<dbReference type="PANTHER" id="PTHR43355:SF2">
    <property type="entry name" value="FLAVIN REDUCTASE (NADPH)"/>
    <property type="match status" value="1"/>
</dbReference>
<dbReference type="GO" id="GO:0016646">
    <property type="term" value="F:oxidoreductase activity, acting on the CH-NH group of donors, NAD or NADP as acceptor"/>
    <property type="evidence" value="ECO:0007669"/>
    <property type="project" value="TreeGrafter"/>
</dbReference>